<feature type="region of interest" description="Disordered" evidence="1">
    <location>
        <begin position="1"/>
        <end position="64"/>
    </location>
</feature>
<keyword evidence="3" id="KW-1185">Reference proteome</keyword>
<reference evidence="2" key="1">
    <citation type="submission" date="2025-08" db="UniProtKB">
        <authorList>
            <consortium name="Ensembl"/>
        </authorList>
    </citation>
    <scope>IDENTIFICATION</scope>
</reference>
<evidence type="ECO:0000313" key="3">
    <source>
        <dbReference type="Proteomes" id="UP000694552"/>
    </source>
</evidence>
<evidence type="ECO:0000256" key="1">
    <source>
        <dbReference type="SAM" id="MobiDB-lite"/>
    </source>
</evidence>
<sequence>LLGPLRGPGARDPRVPFPRGPGLHWTARSSCSEPLSVAGTEGAGHHAAAPASQRSLSRARSPPPGISARVLYPAVGSRFEPVQLICVCCMVI</sequence>
<accession>A0A8C8A8L2</accession>
<proteinExistence type="predicted"/>
<name>A0A8C8A8L2_9STRI</name>
<protein>
    <submittedName>
        <fullName evidence="2">Uncharacterized protein</fullName>
    </submittedName>
</protein>
<dbReference type="AlphaFoldDB" id="A0A8C8A8L2"/>
<dbReference type="Proteomes" id="UP000694552">
    <property type="component" value="Unplaced"/>
</dbReference>
<dbReference type="Ensembl" id="ENSOSUT00000002720.1">
    <property type="protein sequence ID" value="ENSOSUP00000002658.1"/>
    <property type="gene ID" value="ENSOSUG00000001874.1"/>
</dbReference>
<reference evidence="2" key="2">
    <citation type="submission" date="2025-09" db="UniProtKB">
        <authorList>
            <consortium name="Ensembl"/>
        </authorList>
    </citation>
    <scope>IDENTIFICATION</scope>
</reference>
<evidence type="ECO:0000313" key="2">
    <source>
        <dbReference type="Ensembl" id="ENSOSUP00000002658.1"/>
    </source>
</evidence>
<organism evidence="2 3">
    <name type="scientific">Otus sunia</name>
    <name type="common">Oriental scops-owl</name>
    <dbReference type="NCBI Taxonomy" id="257818"/>
    <lineage>
        <taxon>Eukaryota</taxon>
        <taxon>Metazoa</taxon>
        <taxon>Chordata</taxon>
        <taxon>Craniata</taxon>
        <taxon>Vertebrata</taxon>
        <taxon>Euteleostomi</taxon>
        <taxon>Archelosauria</taxon>
        <taxon>Archosauria</taxon>
        <taxon>Dinosauria</taxon>
        <taxon>Saurischia</taxon>
        <taxon>Theropoda</taxon>
        <taxon>Coelurosauria</taxon>
        <taxon>Aves</taxon>
        <taxon>Neognathae</taxon>
        <taxon>Neoaves</taxon>
        <taxon>Telluraves</taxon>
        <taxon>Strigiformes</taxon>
        <taxon>Strigidae</taxon>
        <taxon>Otus</taxon>
    </lineage>
</organism>